<evidence type="ECO:0000313" key="2">
    <source>
        <dbReference type="Proteomes" id="UP000070299"/>
    </source>
</evidence>
<dbReference type="Proteomes" id="UP000070299">
    <property type="component" value="Unassembled WGS sequence"/>
</dbReference>
<dbReference type="STRING" id="1799789.AX660_06325"/>
<accession>A0A136A335</accession>
<dbReference type="OrthoDB" id="746143at2"/>
<sequence length="279" mass="31766">MNLLFLLFSQIIALPEQPDIRLEIIGQASKEATWAFFAPHENENVVNQYVIEQIQDKGGVFVILRQKGERLIRLNIEPFSVRMDPNRIFTEAGRRKNILKLNPSLRENTYVFHRAMRRSASLAKLILNALGGKDNAKTWVAIHNNTQGYRGDDKQGIGDISIHYYHKKLALDAGFLIAASPPQGDEDDLFFVTDQDDFNAMQQHGWNVVLQHPQVVSKASQDDGSLSVFAQKNGIRYINIEAERSTDNFGVNHLELQSQMVDFVFSRLQSPLEHNITHK</sequence>
<gene>
    <name evidence="1" type="ORF">AX660_06325</name>
</gene>
<dbReference type="EMBL" id="LSNE01000003">
    <property type="protein sequence ID" value="KXI29658.1"/>
    <property type="molecule type" value="Genomic_DNA"/>
</dbReference>
<comment type="caution">
    <text evidence="1">The sequence shown here is derived from an EMBL/GenBank/DDBJ whole genome shotgun (WGS) entry which is preliminary data.</text>
</comment>
<protein>
    <submittedName>
        <fullName evidence="1">Uncharacterized protein</fullName>
    </submittedName>
</protein>
<name>A0A136A335_9ALTE</name>
<reference evidence="2" key="1">
    <citation type="submission" date="2016-02" db="EMBL/GenBank/DDBJ databases">
        <authorList>
            <person name="Schultz-Johansen M."/>
            <person name="Glaring M.A."/>
            <person name="Bech P.K."/>
            <person name="Stougaard P."/>
        </authorList>
    </citation>
    <scope>NUCLEOTIDE SEQUENCE [LARGE SCALE GENOMIC DNA]</scope>
    <source>
        <strain evidence="2">S66</strain>
    </source>
</reference>
<organism evidence="1 2">
    <name type="scientific">Paraglaciecola hydrolytica</name>
    <dbReference type="NCBI Taxonomy" id="1799789"/>
    <lineage>
        <taxon>Bacteria</taxon>
        <taxon>Pseudomonadati</taxon>
        <taxon>Pseudomonadota</taxon>
        <taxon>Gammaproteobacteria</taxon>
        <taxon>Alteromonadales</taxon>
        <taxon>Alteromonadaceae</taxon>
        <taxon>Paraglaciecola</taxon>
    </lineage>
</organism>
<keyword evidence="2" id="KW-1185">Reference proteome</keyword>
<dbReference type="AlphaFoldDB" id="A0A136A335"/>
<evidence type="ECO:0000313" key="1">
    <source>
        <dbReference type="EMBL" id="KXI29658.1"/>
    </source>
</evidence>
<dbReference type="RefSeq" id="WP_068372528.1">
    <property type="nucleotide sequence ID" value="NZ_LSNE01000003.1"/>
</dbReference>
<proteinExistence type="predicted"/>